<keyword evidence="4" id="KW-1185">Reference proteome</keyword>
<evidence type="ECO:0000313" key="3">
    <source>
        <dbReference type="EnsemblMetazoa" id="CapteP216673"/>
    </source>
</evidence>
<dbReference type="EMBL" id="AMQN01016194">
    <property type="status" value="NOT_ANNOTATED_CDS"/>
    <property type="molecule type" value="Genomic_DNA"/>
</dbReference>
<dbReference type="EMBL" id="KB291815">
    <property type="protein sequence ID" value="ELU18601.1"/>
    <property type="molecule type" value="Genomic_DNA"/>
</dbReference>
<dbReference type="Gene3D" id="3.40.30.10">
    <property type="entry name" value="Glutaredoxin"/>
    <property type="match status" value="1"/>
</dbReference>
<dbReference type="PANTHER" id="PTHR33875">
    <property type="entry name" value="OS09G0542200 PROTEIN"/>
    <property type="match status" value="1"/>
</dbReference>
<feature type="chain" id="PRO_5008789223" description="Thioredoxin-like fold domain-containing protein" evidence="1">
    <location>
        <begin position="22"/>
        <end position="256"/>
    </location>
</feature>
<protein>
    <recommendedName>
        <fullName evidence="5">Thioredoxin-like fold domain-containing protein</fullName>
    </recommendedName>
</protein>
<dbReference type="STRING" id="283909.R7VLV7"/>
<dbReference type="HOGENOM" id="CLU_1086809_0_0_1"/>
<dbReference type="Proteomes" id="UP000014760">
    <property type="component" value="Unassembled WGS sequence"/>
</dbReference>
<dbReference type="AlphaFoldDB" id="R7VLV7"/>
<dbReference type="PANTHER" id="PTHR33875:SF2">
    <property type="entry name" value="ACR183CP"/>
    <property type="match status" value="1"/>
</dbReference>
<dbReference type="EnsemblMetazoa" id="CapteT216673">
    <property type="protein sequence ID" value="CapteP216673"/>
    <property type="gene ID" value="CapteG216673"/>
</dbReference>
<proteinExistence type="predicted"/>
<evidence type="ECO:0000313" key="4">
    <source>
        <dbReference type="Proteomes" id="UP000014760"/>
    </source>
</evidence>
<sequence length="256" mass="29097">MTLAFDLLMACLLVMVLPTSSLLHPQPGISLRGHSQSHPLCLEVFLDLNCEYSKKSWMTMMDLSVVFGERLEIVIQQFPQPYHTFAFILTQGYFLVHKEAPEAILNYTDLVYDHLASFNNENTFNLTTKEVIEILADLQFEATGINQTTFERKIHEHHVATSKIWQYAADKGVAGTPWYYLNGYDLHMNPKEHLGLEYWKQRLGRLLGDIPAEEDAENTFAGDDLAYKEVPSGGPALTQSPFLFTFTGFFLLGLLI</sequence>
<reference evidence="3" key="3">
    <citation type="submission" date="2015-06" db="UniProtKB">
        <authorList>
            <consortium name="EnsemblMetazoa"/>
        </authorList>
    </citation>
    <scope>IDENTIFICATION</scope>
</reference>
<dbReference type="OrthoDB" id="37297at2759"/>
<accession>R7VLV7</accession>
<name>R7VLV7_CAPTE</name>
<evidence type="ECO:0000313" key="2">
    <source>
        <dbReference type="EMBL" id="ELU18601.1"/>
    </source>
</evidence>
<gene>
    <name evidence="2" type="ORF">CAPTEDRAFT_216673</name>
</gene>
<reference evidence="2 4" key="2">
    <citation type="journal article" date="2013" name="Nature">
        <title>Insights into bilaterian evolution from three spiralian genomes.</title>
        <authorList>
            <person name="Simakov O."/>
            <person name="Marletaz F."/>
            <person name="Cho S.J."/>
            <person name="Edsinger-Gonzales E."/>
            <person name="Havlak P."/>
            <person name="Hellsten U."/>
            <person name="Kuo D.H."/>
            <person name="Larsson T."/>
            <person name="Lv J."/>
            <person name="Arendt D."/>
            <person name="Savage R."/>
            <person name="Osoegawa K."/>
            <person name="de Jong P."/>
            <person name="Grimwood J."/>
            <person name="Chapman J.A."/>
            <person name="Shapiro H."/>
            <person name="Aerts A."/>
            <person name="Otillar R.P."/>
            <person name="Terry A.Y."/>
            <person name="Boore J.L."/>
            <person name="Grigoriev I.V."/>
            <person name="Lindberg D.R."/>
            <person name="Seaver E.C."/>
            <person name="Weisblat D.A."/>
            <person name="Putnam N.H."/>
            <person name="Rokhsar D.S."/>
        </authorList>
    </citation>
    <scope>NUCLEOTIDE SEQUENCE</scope>
    <source>
        <strain evidence="2 4">I ESC-2004</strain>
    </source>
</reference>
<feature type="signal peptide" evidence="1">
    <location>
        <begin position="1"/>
        <end position="21"/>
    </location>
</feature>
<organism evidence="2">
    <name type="scientific">Capitella teleta</name>
    <name type="common">Polychaete worm</name>
    <dbReference type="NCBI Taxonomy" id="283909"/>
    <lineage>
        <taxon>Eukaryota</taxon>
        <taxon>Metazoa</taxon>
        <taxon>Spiralia</taxon>
        <taxon>Lophotrochozoa</taxon>
        <taxon>Annelida</taxon>
        <taxon>Polychaeta</taxon>
        <taxon>Sedentaria</taxon>
        <taxon>Scolecida</taxon>
        <taxon>Capitellidae</taxon>
        <taxon>Capitella</taxon>
    </lineage>
</organism>
<evidence type="ECO:0000256" key="1">
    <source>
        <dbReference type="SAM" id="SignalP"/>
    </source>
</evidence>
<reference evidence="4" key="1">
    <citation type="submission" date="2012-12" db="EMBL/GenBank/DDBJ databases">
        <authorList>
            <person name="Hellsten U."/>
            <person name="Grimwood J."/>
            <person name="Chapman J.A."/>
            <person name="Shapiro H."/>
            <person name="Aerts A."/>
            <person name="Otillar R.P."/>
            <person name="Terry A.Y."/>
            <person name="Boore J.L."/>
            <person name="Simakov O."/>
            <person name="Marletaz F."/>
            <person name="Cho S.-J."/>
            <person name="Edsinger-Gonzales E."/>
            <person name="Havlak P."/>
            <person name="Kuo D.-H."/>
            <person name="Larsson T."/>
            <person name="Lv J."/>
            <person name="Arendt D."/>
            <person name="Savage R."/>
            <person name="Osoegawa K."/>
            <person name="de Jong P."/>
            <person name="Lindberg D.R."/>
            <person name="Seaver E.C."/>
            <person name="Weisblat D.A."/>
            <person name="Putnam N.H."/>
            <person name="Grigoriev I.V."/>
            <person name="Rokhsar D.S."/>
        </authorList>
    </citation>
    <scope>NUCLEOTIDE SEQUENCE</scope>
    <source>
        <strain evidence="4">I ESC-2004</strain>
    </source>
</reference>
<dbReference type="InterPro" id="IPR036249">
    <property type="entry name" value="Thioredoxin-like_sf"/>
</dbReference>
<keyword evidence="1" id="KW-0732">Signal</keyword>
<evidence type="ECO:0008006" key="5">
    <source>
        <dbReference type="Google" id="ProtNLM"/>
    </source>
</evidence>
<dbReference type="OMA" id="NQERFWN"/>
<dbReference type="SUPFAM" id="SSF52833">
    <property type="entry name" value="Thioredoxin-like"/>
    <property type="match status" value="1"/>
</dbReference>